<gene>
    <name evidence="4" type="ORF">F0M16_18400</name>
</gene>
<evidence type="ECO:0000313" key="4">
    <source>
        <dbReference type="EMBL" id="KAA1253346.1"/>
    </source>
</evidence>
<dbReference type="GO" id="GO:0005737">
    <property type="term" value="C:cytoplasm"/>
    <property type="evidence" value="ECO:0007669"/>
    <property type="project" value="TreeGrafter"/>
</dbReference>
<dbReference type="SUPFAM" id="SSF52972">
    <property type="entry name" value="ITPase-like"/>
    <property type="match status" value="1"/>
</dbReference>
<evidence type="ECO:0000313" key="5">
    <source>
        <dbReference type="Proteomes" id="UP000323225"/>
    </source>
</evidence>
<dbReference type="Proteomes" id="UP000323225">
    <property type="component" value="Unassembled WGS sequence"/>
</dbReference>
<dbReference type="GO" id="GO:0047429">
    <property type="term" value="F:nucleoside triphosphate diphosphatase activity"/>
    <property type="evidence" value="ECO:0007669"/>
    <property type="project" value="InterPro"/>
</dbReference>
<dbReference type="GO" id="GO:0009143">
    <property type="term" value="P:nucleoside triphosphate catabolic process"/>
    <property type="evidence" value="ECO:0007669"/>
    <property type="project" value="InterPro"/>
</dbReference>
<accession>A0A5Q6PEV8</accession>
<dbReference type="AlphaFoldDB" id="A0A5Q6PEV8"/>
<comment type="caution">
    <text evidence="4">The sequence shown here is derived from an EMBL/GenBank/DDBJ whole genome shotgun (WGS) entry which is preliminary data.</text>
</comment>
<dbReference type="PANTHER" id="PTHR11067:SF9">
    <property type="entry name" value="INOSINE TRIPHOSPHATE PYROPHOSPHATASE"/>
    <property type="match status" value="1"/>
</dbReference>
<dbReference type="InterPro" id="IPR029001">
    <property type="entry name" value="ITPase-like_fam"/>
</dbReference>
<evidence type="ECO:0008006" key="6">
    <source>
        <dbReference type="Google" id="ProtNLM"/>
    </source>
</evidence>
<evidence type="ECO:0000256" key="2">
    <source>
        <dbReference type="ARBA" id="ARBA00022801"/>
    </source>
</evidence>
<dbReference type="InterPro" id="IPR002637">
    <property type="entry name" value="RdgB/HAM1"/>
</dbReference>
<sequence>MNKVRLVTSNLNKLKEFKRLSGGLDVDIQHGADLKEVKSENSVEVAIYKSLEAGEGAIVEDTILKVNGEEITDIRYRLSELSQLADSNDCKLEWITTLALHNGYSVALYQGVTHGTFKDIKDVPNDAFGFDPFFVPDGASKTLYELEKDGCKDDFSARKNAIQNLILDKKLKEVEINSIPPWKGEYQS</sequence>
<name>A0A5Q6PEV8_VIBCL</name>
<proteinExistence type="inferred from homology"/>
<dbReference type="PANTHER" id="PTHR11067">
    <property type="entry name" value="INOSINE TRIPHOSPHATE PYROPHOSPHATASE/HAM1 PROTEIN"/>
    <property type="match status" value="1"/>
</dbReference>
<dbReference type="EMBL" id="VUAA01000023">
    <property type="protein sequence ID" value="KAA1253346.1"/>
    <property type="molecule type" value="Genomic_DNA"/>
</dbReference>
<dbReference type="GO" id="GO:0009117">
    <property type="term" value="P:nucleotide metabolic process"/>
    <property type="evidence" value="ECO:0007669"/>
    <property type="project" value="UniProtKB-KW"/>
</dbReference>
<reference evidence="4 5" key="1">
    <citation type="submission" date="2019-09" db="EMBL/GenBank/DDBJ databases">
        <authorList>
            <person name="Kritzky A."/>
            <person name="Schelkanova E.Y."/>
            <person name="Alkhova Z.V."/>
            <person name="Smirnova N.I."/>
        </authorList>
    </citation>
    <scope>NUCLEOTIDE SEQUENCE [LARGE SCALE GENOMIC DNA]</scope>
    <source>
        <strain evidence="4 5">M1526</strain>
    </source>
</reference>
<evidence type="ECO:0000256" key="3">
    <source>
        <dbReference type="ARBA" id="ARBA00023080"/>
    </source>
</evidence>
<evidence type="ECO:0000256" key="1">
    <source>
        <dbReference type="ARBA" id="ARBA00008023"/>
    </source>
</evidence>
<dbReference type="Pfam" id="PF01725">
    <property type="entry name" value="Ham1p_like"/>
    <property type="match status" value="1"/>
</dbReference>
<comment type="similarity">
    <text evidence="1">Belongs to the HAM1 NTPase family.</text>
</comment>
<keyword evidence="2" id="KW-0378">Hydrolase</keyword>
<dbReference type="Gene3D" id="3.90.950.10">
    <property type="match status" value="1"/>
</dbReference>
<organism evidence="4 5">
    <name type="scientific">Vibrio cholerae</name>
    <dbReference type="NCBI Taxonomy" id="666"/>
    <lineage>
        <taxon>Bacteria</taxon>
        <taxon>Pseudomonadati</taxon>
        <taxon>Pseudomonadota</taxon>
        <taxon>Gammaproteobacteria</taxon>
        <taxon>Vibrionales</taxon>
        <taxon>Vibrionaceae</taxon>
        <taxon>Vibrio</taxon>
    </lineage>
</organism>
<keyword evidence="3" id="KW-0546">Nucleotide metabolism</keyword>
<protein>
    <recommendedName>
        <fullName evidence="6">Non-canonical purine NTP pyrophosphatase</fullName>
    </recommendedName>
</protein>